<accession>A0ABZ0AXJ7</accession>
<evidence type="ECO:0000313" key="1">
    <source>
        <dbReference type="EMBL" id="WNO03916.1"/>
    </source>
</evidence>
<dbReference type="RefSeq" id="WP_313866787.1">
    <property type="nucleotide sequence ID" value="NZ_CP132507.1"/>
</dbReference>
<gene>
    <name evidence="1" type="ORF">RAN89_13470</name>
</gene>
<protein>
    <submittedName>
        <fullName evidence="1">Uncharacterized protein</fullName>
    </submittedName>
</protein>
<sequence>MLVQKKSILTMNFPRGLTASLRVSGDFHEFGQFDSTLIFCNSSLLHIFIDGYSSLKTEDTKSALEKIRNSVGAVLGDVAYVRSNGDELRTMNPVSALAAFSMMGSDYLPALVSLDALTIFRRRYRGKFIEQLPEGWSLDGVVDS</sequence>
<proteinExistence type="predicted"/>
<evidence type="ECO:0000313" key="2">
    <source>
        <dbReference type="Proteomes" id="UP001302257"/>
    </source>
</evidence>
<dbReference type="EMBL" id="CP132507">
    <property type="protein sequence ID" value="WNO03916.1"/>
    <property type="molecule type" value="Genomic_DNA"/>
</dbReference>
<reference evidence="1 2" key="1">
    <citation type="submission" date="2023-08" db="EMBL/GenBank/DDBJ databases">
        <title>Rhodoferax potami sp. nov. and Rhodoferax mekongensis sp. nov., isolated from the Mekong River in Thailand.</title>
        <authorList>
            <person name="Kitikhun S."/>
            <person name="Charoenyingcharoen P."/>
            <person name="Siriarchawattana P."/>
            <person name="Likhitrattanapisal S."/>
            <person name="Nilsakha T."/>
            <person name="Chanpet A."/>
            <person name="Rattanawaree P."/>
            <person name="Ingsriswang S."/>
        </authorList>
    </citation>
    <scope>NUCLEOTIDE SEQUENCE [LARGE SCALE GENOMIC DNA]</scope>
    <source>
        <strain evidence="1 2">TBRC 17307</strain>
    </source>
</reference>
<dbReference type="Proteomes" id="UP001302257">
    <property type="component" value="Chromosome"/>
</dbReference>
<name>A0ABZ0AXJ7_9BURK</name>
<organism evidence="1 2">
    <name type="scientific">Rhodoferax mekongensis</name>
    <dbReference type="NCBI Taxonomy" id="3068341"/>
    <lineage>
        <taxon>Bacteria</taxon>
        <taxon>Pseudomonadati</taxon>
        <taxon>Pseudomonadota</taxon>
        <taxon>Betaproteobacteria</taxon>
        <taxon>Burkholderiales</taxon>
        <taxon>Comamonadaceae</taxon>
        <taxon>Rhodoferax</taxon>
    </lineage>
</organism>
<keyword evidence="2" id="KW-1185">Reference proteome</keyword>